<sequence length="118" mass="11890">MTDSNTYPDGGAGGGTANGGLSLLDATTGGSSLIKVPGRPSDPTAPDPAPGDTPGPSRFIYVSIDTDHGPELWGTDGTAGGAHLLKDIWPGSHGSDIADLTRLPDGRVLFTAQDPEHG</sequence>
<dbReference type="AlphaFoldDB" id="A0A2U1UX84"/>
<organism evidence="2 3">
    <name type="scientific">Teichococcus aestuarii</name>
    <dbReference type="NCBI Taxonomy" id="568898"/>
    <lineage>
        <taxon>Bacteria</taxon>
        <taxon>Pseudomonadati</taxon>
        <taxon>Pseudomonadota</taxon>
        <taxon>Alphaproteobacteria</taxon>
        <taxon>Acetobacterales</taxon>
        <taxon>Roseomonadaceae</taxon>
        <taxon>Roseomonas</taxon>
    </lineage>
</organism>
<keyword evidence="3" id="KW-1185">Reference proteome</keyword>
<gene>
    <name evidence="2" type="ORF">CR165_24130</name>
</gene>
<reference evidence="3" key="1">
    <citation type="submission" date="2017-10" db="EMBL/GenBank/DDBJ databases">
        <authorList>
            <person name="Toshchakov S.V."/>
            <person name="Goeva M.A."/>
        </authorList>
    </citation>
    <scope>NUCLEOTIDE SEQUENCE [LARGE SCALE GENOMIC DNA]</scope>
    <source>
        <strain evidence="3">JR1/69-1-13</strain>
    </source>
</reference>
<comment type="caution">
    <text evidence="2">The sequence shown here is derived from an EMBL/GenBank/DDBJ whole genome shotgun (WGS) entry which is preliminary data.</text>
</comment>
<evidence type="ECO:0000313" key="2">
    <source>
        <dbReference type="EMBL" id="PWC26285.1"/>
    </source>
</evidence>
<name>A0A2U1UX84_9PROT</name>
<accession>A0A2U1UX84</accession>
<feature type="region of interest" description="Disordered" evidence="1">
    <location>
        <begin position="1"/>
        <end position="58"/>
    </location>
</feature>
<evidence type="ECO:0000313" key="3">
    <source>
        <dbReference type="Proteomes" id="UP000245048"/>
    </source>
</evidence>
<dbReference type="EMBL" id="PDOA01000085">
    <property type="protein sequence ID" value="PWC26285.1"/>
    <property type="molecule type" value="Genomic_DNA"/>
</dbReference>
<feature type="non-terminal residue" evidence="2">
    <location>
        <position position="118"/>
    </location>
</feature>
<proteinExistence type="predicted"/>
<evidence type="ECO:0000256" key="1">
    <source>
        <dbReference type="SAM" id="MobiDB-lite"/>
    </source>
</evidence>
<dbReference type="Proteomes" id="UP000245048">
    <property type="component" value="Unassembled WGS sequence"/>
</dbReference>
<protein>
    <submittedName>
        <fullName evidence="2">Uncharacterized protein</fullName>
    </submittedName>
</protein>
<feature type="compositionally biased region" description="Pro residues" evidence="1">
    <location>
        <begin position="43"/>
        <end position="53"/>
    </location>
</feature>